<name>A0A6F8VD36_9PROT</name>
<dbReference type="AlphaFoldDB" id="A0A6F8VD36"/>
<keyword evidence="2" id="KW-0812">Transmembrane</keyword>
<evidence type="ECO:0000256" key="1">
    <source>
        <dbReference type="SAM" id="MobiDB-lite"/>
    </source>
</evidence>
<reference evidence="4" key="1">
    <citation type="submission" date="2020-03" db="EMBL/GenBank/DDBJ databases">
        <title>Complete genome sequence of sulfur-oxidizing bacterium skT11.</title>
        <authorList>
            <person name="Kanda M."/>
            <person name="Kojima H."/>
            <person name="Fukui M."/>
        </authorList>
    </citation>
    <scope>NUCLEOTIDE SEQUENCE [LARGE SCALE GENOMIC DNA]</scope>
    <source>
        <strain evidence="4">skT11</strain>
    </source>
</reference>
<feature type="region of interest" description="Disordered" evidence="1">
    <location>
        <begin position="47"/>
        <end position="66"/>
    </location>
</feature>
<evidence type="ECO:0000256" key="2">
    <source>
        <dbReference type="SAM" id="Phobius"/>
    </source>
</evidence>
<keyword evidence="4" id="KW-1185">Reference proteome</keyword>
<keyword evidence="2" id="KW-1133">Transmembrane helix</keyword>
<proteinExistence type="predicted"/>
<evidence type="ECO:0000313" key="4">
    <source>
        <dbReference type="Proteomes" id="UP000502260"/>
    </source>
</evidence>
<dbReference type="KEGG" id="slac:SKTS_21360"/>
<feature type="transmembrane region" description="Helical" evidence="2">
    <location>
        <begin position="6"/>
        <end position="23"/>
    </location>
</feature>
<dbReference type="RefSeq" id="WP_173058504.1">
    <property type="nucleotide sequence ID" value="NZ_AP022853.1"/>
</dbReference>
<accession>A0A6F8VD36</accession>
<gene>
    <name evidence="3" type="ORF">SKTS_21360</name>
</gene>
<organism evidence="3 4">
    <name type="scientific">Sulfurimicrobium lacus</name>
    <dbReference type="NCBI Taxonomy" id="2715678"/>
    <lineage>
        <taxon>Bacteria</taxon>
        <taxon>Pseudomonadati</taxon>
        <taxon>Pseudomonadota</taxon>
        <taxon>Betaproteobacteria</taxon>
        <taxon>Nitrosomonadales</taxon>
        <taxon>Sulfuricellaceae</taxon>
        <taxon>Sulfurimicrobium</taxon>
    </lineage>
</organism>
<sequence length="66" mass="6385">MSLSFILFVAALGGLIVFLFIRAGKYRGKDSGGGDTSGTGFSFDSDSHCGDSGGGDCGGDGGGGGD</sequence>
<keyword evidence="2" id="KW-0472">Membrane</keyword>
<feature type="compositionally biased region" description="Gly residues" evidence="1">
    <location>
        <begin position="51"/>
        <end position="66"/>
    </location>
</feature>
<dbReference type="EMBL" id="AP022853">
    <property type="protein sequence ID" value="BCB27250.1"/>
    <property type="molecule type" value="Genomic_DNA"/>
</dbReference>
<protein>
    <submittedName>
        <fullName evidence="3">Uncharacterized protein</fullName>
    </submittedName>
</protein>
<dbReference type="Proteomes" id="UP000502260">
    <property type="component" value="Chromosome"/>
</dbReference>
<evidence type="ECO:0000313" key="3">
    <source>
        <dbReference type="EMBL" id="BCB27250.1"/>
    </source>
</evidence>